<evidence type="ECO:0000313" key="3">
    <source>
        <dbReference type="EMBL" id="PND39165.1"/>
    </source>
</evidence>
<evidence type="ECO:0000256" key="1">
    <source>
        <dbReference type="SAM" id="MobiDB-lite"/>
    </source>
</evidence>
<dbReference type="InterPro" id="IPR057770">
    <property type="entry name" value="YscD/Y4YQ_C"/>
</dbReference>
<dbReference type="RefSeq" id="WP_102769084.1">
    <property type="nucleotide sequence ID" value="NZ_POSP01000003.1"/>
</dbReference>
<organism evidence="3 4">
    <name type="scientific">Kinneretia aquatilis</name>
    <dbReference type="NCBI Taxonomy" id="2070761"/>
    <lineage>
        <taxon>Bacteria</taxon>
        <taxon>Pseudomonadati</taxon>
        <taxon>Pseudomonadota</taxon>
        <taxon>Betaproteobacteria</taxon>
        <taxon>Burkholderiales</taxon>
        <taxon>Sphaerotilaceae</taxon>
        <taxon>Roseateles</taxon>
    </lineage>
</organism>
<feature type="domain" description="YscD/Y4YQ C-terminal" evidence="2">
    <location>
        <begin position="377"/>
        <end position="416"/>
    </location>
</feature>
<keyword evidence="4" id="KW-1185">Reference proteome</keyword>
<name>A0A2N8L0D2_9BURK</name>
<feature type="compositionally biased region" description="Low complexity" evidence="1">
    <location>
        <begin position="340"/>
        <end position="353"/>
    </location>
</feature>
<reference evidence="3 4" key="1">
    <citation type="submission" date="2018-01" db="EMBL/GenBank/DDBJ databases">
        <title>Draft genome sequence of Paucibacter aquatile CR182 isolated from freshwater of the Nakdong River.</title>
        <authorList>
            <person name="Choi A."/>
            <person name="Chung E.J."/>
        </authorList>
    </citation>
    <scope>NUCLEOTIDE SEQUENCE [LARGE SCALE GENOMIC DNA]</scope>
    <source>
        <strain evidence="3 4">CR182</strain>
    </source>
</reference>
<dbReference type="Pfam" id="PF23893">
    <property type="entry name" value="Y4YQ_C"/>
    <property type="match status" value="1"/>
</dbReference>
<evidence type="ECO:0000313" key="4">
    <source>
        <dbReference type="Proteomes" id="UP000235916"/>
    </source>
</evidence>
<dbReference type="OrthoDB" id="8834567at2"/>
<accession>A0A2N8L0D2</accession>
<gene>
    <name evidence="3" type="ORF">C1O66_17630</name>
</gene>
<dbReference type="AlphaFoldDB" id="A0A2N8L0D2"/>
<evidence type="ECO:0000259" key="2">
    <source>
        <dbReference type="Pfam" id="PF23893"/>
    </source>
</evidence>
<dbReference type="EMBL" id="POSP01000003">
    <property type="protein sequence ID" value="PND39165.1"/>
    <property type="molecule type" value="Genomic_DNA"/>
</dbReference>
<feature type="region of interest" description="Disordered" evidence="1">
    <location>
        <begin position="334"/>
        <end position="360"/>
    </location>
</feature>
<sequence length="420" mass="44065">MSRPAQPHAQEPSFAALPALELRVLGGAQAGARADLRPGRALSLAAGPALHWPEAESADLLLQAREPALLRLQLEGPMCRAELLQGQALLGEQRLQAGDAFDWPAHCALQLGPDLVLAFGERTAAIWSLHPVNARAERMDDPLVLPELSADAGHAAPPAGPARRHELWLAAAGAGLALAGLAWAWQGRPAAPAPVRDPMPALQALISQLQREPEFAALQLSRDAQGQPVLSGRVAGQSQQAQLQQRLLALGLRPPLPSMQALQVDSQLAAAVEELLQMQGFQARANVFGLGQVRLEPAAPAASGALSGPSAEAWQQALAQLRSALPQLRSLELSTPPAPARADASAQAASDSRLPTLPSAGAEPGKRIVALVSQGLPHLITADGARYFVGAVLPSGHRLVAVQPQALLLEREGRTSRIDF</sequence>
<protein>
    <recommendedName>
        <fullName evidence="2">YscD/Y4YQ C-terminal domain-containing protein</fullName>
    </recommendedName>
</protein>
<comment type="caution">
    <text evidence="3">The sequence shown here is derived from an EMBL/GenBank/DDBJ whole genome shotgun (WGS) entry which is preliminary data.</text>
</comment>
<dbReference type="Proteomes" id="UP000235916">
    <property type="component" value="Unassembled WGS sequence"/>
</dbReference>
<proteinExistence type="predicted"/>